<evidence type="ECO:0000313" key="15">
    <source>
        <dbReference type="Proteomes" id="UP000006457"/>
    </source>
</evidence>
<proteinExistence type="inferred from homology"/>
<keyword evidence="7 12" id="KW-0663">Pyridoxal phosphate</keyword>
<keyword evidence="9 12" id="KW-0718">Serine biosynthesis</keyword>
<evidence type="ECO:0000256" key="10">
    <source>
        <dbReference type="ARBA" id="ARBA00047630"/>
    </source>
</evidence>
<accession>I3D7R8</accession>
<feature type="domain" description="Aminotransferase class V" evidence="13">
    <location>
        <begin position="27"/>
        <end position="372"/>
    </location>
</feature>
<organism evidence="14 15">
    <name type="scientific">Pasteurella bettyae CCUG 2042</name>
    <dbReference type="NCBI Taxonomy" id="1095749"/>
    <lineage>
        <taxon>Bacteria</taxon>
        <taxon>Pseudomonadati</taxon>
        <taxon>Pseudomonadota</taxon>
        <taxon>Gammaproteobacteria</taxon>
        <taxon>Pasteurellales</taxon>
        <taxon>Pasteurellaceae</taxon>
        <taxon>Pasteurella</taxon>
    </lineage>
</organism>
<comment type="pathway">
    <text evidence="2 12">Amino-acid biosynthesis; L-serine biosynthesis; L-serine from 3-phospho-D-glycerate: step 2/3.</text>
</comment>
<feature type="binding site" evidence="12">
    <location>
        <begin position="261"/>
        <end position="262"/>
    </location>
    <ligand>
        <name>pyridoxal 5'-phosphate</name>
        <dbReference type="ChEBI" id="CHEBI:597326"/>
    </ligand>
</feature>
<dbReference type="CDD" id="cd00611">
    <property type="entry name" value="PSAT_like"/>
    <property type="match status" value="1"/>
</dbReference>
<keyword evidence="15" id="KW-1185">Reference proteome</keyword>
<feature type="binding site" evidence="12">
    <location>
        <position position="196"/>
    </location>
    <ligand>
        <name>pyridoxal 5'-phosphate</name>
        <dbReference type="ChEBI" id="CHEBI:597326"/>
    </ligand>
</feature>
<dbReference type="GO" id="GO:0008615">
    <property type="term" value="P:pyridoxine biosynthetic process"/>
    <property type="evidence" value="ECO:0007669"/>
    <property type="project" value="UniProtKB-UniRule"/>
</dbReference>
<dbReference type="GO" id="GO:0005737">
    <property type="term" value="C:cytoplasm"/>
    <property type="evidence" value="ECO:0007669"/>
    <property type="project" value="UniProtKB-SubCell"/>
</dbReference>
<dbReference type="InterPro" id="IPR015421">
    <property type="entry name" value="PyrdxlP-dep_Trfase_major"/>
</dbReference>
<dbReference type="InterPro" id="IPR022278">
    <property type="entry name" value="Pser_aminoTfrase"/>
</dbReference>
<dbReference type="HAMAP" id="MF_00160">
    <property type="entry name" value="SerC_aminotrans_5"/>
    <property type="match status" value="1"/>
</dbReference>
<evidence type="ECO:0000256" key="4">
    <source>
        <dbReference type="ARBA" id="ARBA00022576"/>
    </source>
</evidence>
<dbReference type="PANTHER" id="PTHR43247">
    <property type="entry name" value="PHOSPHOSERINE AMINOTRANSFERASE"/>
    <property type="match status" value="1"/>
</dbReference>
<comment type="subcellular location">
    <subcellularLocation>
        <location evidence="12">Cytoplasm</location>
    </subcellularLocation>
</comment>
<reference evidence="14 15" key="1">
    <citation type="submission" date="2012-03" db="EMBL/GenBank/DDBJ databases">
        <authorList>
            <person name="Harkins D.M."/>
            <person name="Madupu R."/>
            <person name="Durkin A.S."/>
            <person name="Torralba M."/>
            <person name="Methe B."/>
            <person name="Sutton G.G."/>
            <person name="Nelson K.E."/>
        </authorList>
    </citation>
    <scope>NUCLEOTIDE SEQUENCE [LARGE SCALE GENOMIC DNA]</scope>
    <source>
        <strain evidence="14 15">CCUG 2042</strain>
    </source>
</reference>
<dbReference type="Gene3D" id="3.90.1150.10">
    <property type="entry name" value="Aspartate Aminotransferase, domain 1"/>
    <property type="match status" value="1"/>
</dbReference>
<comment type="caution">
    <text evidence="14">The sequence shown here is derived from an EMBL/GenBank/DDBJ whole genome shotgun (WGS) entry which is preliminary data.</text>
</comment>
<evidence type="ECO:0000256" key="1">
    <source>
        <dbReference type="ARBA" id="ARBA00004915"/>
    </source>
</evidence>
<dbReference type="FunFam" id="3.90.1150.10:FF:000006">
    <property type="entry name" value="Phosphoserine aminotransferase"/>
    <property type="match status" value="1"/>
</dbReference>
<evidence type="ECO:0000256" key="3">
    <source>
        <dbReference type="ARBA" id="ARBA00006904"/>
    </source>
</evidence>
<dbReference type="Proteomes" id="UP000006457">
    <property type="component" value="Unassembled WGS sequence"/>
</dbReference>
<evidence type="ECO:0000256" key="5">
    <source>
        <dbReference type="ARBA" id="ARBA00022605"/>
    </source>
</evidence>
<evidence type="ECO:0000256" key="11">
    <source>
        <dbReference type="ARBA" id="ARBA00049007"/>
    </source>
</evidence>
<keyword evidence="8 12" id="KW-0664">Pyridoxine biosynthesis</keyword>
<evidence type="ECO:0000256" key="6">
    <source>
        <dbReference type="ARBA" id="ARBA00022679"/>
    </source>
</evidence>
<keyword evidence="4 12" id="KW-0032">Aminotransferase</keyword>
<evidence type="ECO:0000256" key="12">
    <source>
        <dbReference type="HAMAP-Rule" id="MF_00160"/>
    </source>
</evidence>
<feature type="binding site" evidence="12">
    <location>
        <position position="65"/>
    </location>
    <ligand>
        <name>L-glutamate</name>
        <dbReference type="ChEBI" id="CHEBI:29985"/>
    </ligand>
</feature>
<evidence type="ECO:0000256" key="2">
    <source>
        <dbReference type="ARBA" id="ARBA00005099"/>
    </source>
</evidence>
<feature type="binding site" evidence="12">
    <location>
        <position position="219"/>
    </location>
    <ligand>
        <name>pyridoxal 5'-phosphate</name>
        <dbReference type="ChEBI" id="CHEBI:597326"/>
    </ligand>
</feature>
<feature type="binding site" evidence="12">
    <location>
        <position position="176"/>
    </location>
    <ligand>
        <name>pyridoxal 5'-phosphate</name>
        <dbReference type="ChEBI" id="CHEBI:597326"/>
    </ligand>
</feature>
<dbReference type="NCBIfam" id="TIGR01364">
    <property type="entry name" value="serC_1"/>
    <property type="match status" value="1"/>
</dbReference>
<evidence type="ECO:0000259" key="13">
    <source>
        <dbReference type="Pfam" id="PF00266"/>
    </source>
</evidence>
<sequence>MRQGDKNKNYHFLFNNQLLGSQNMSQVFNFSAGPAMIPAAVLKKAQEELLNWQGQGTSVMEVSHRGKYFMELITQADKDFRELYNIPDNYKVLFLQGGARGQFAAIPMNLIAEKGKALYLNSGHWSATAAKEARNFAEIDEISIIEEKGGLTRVNRLDFSDIAEQYDYVHYCPNETITGVEITEIPNVGNAVLVGDFSSNILSRKLDISKFGLIYAGAQKNLGPAGIVIVIVREDLIGKARKATPSIWNYEIQANADSMINTPPTFAWYLCSLVFKDLLAHGGVDAVAARNLKKAELLYSYLDQTTFYRNTIAKENRSVMNVTFTTGDDELNAKFVNEATAAGLQALKGHKVFGGMRASIYNAMPIEGVEALIAFMKKFEAENA</sequence>
<dbReference type="SUPFAM" id="SSF53383">
    <property type="entry name" value="PLP-dependent transferases"/>
    <property type="match status" value="1"/>
</dbReference>
<evidence type="ECO:0000256" key="9">
    <source>
        <dbReference type="ARBA" id="ARBA00023299"/>
    </source>
</evidence>
<comment type="subunit">
    <text evidence="12">Homodimer.</text>
</comment>
<comment type="catalytic activity">
    <reaction evidence="11 12">
        <text>O-phospho-L-serine + 2-oxoglutarate = 3-phosphooxypyruvate + L-glutamate</text>
        <dbReference type="Rhea" id="RHEA:14329"/>
        <dbReference type="ChEBI" id="CHEBI:16810"/>
        <dbReference type="ChEBI" id="CHEBI:18110"/>
        <dbReference type="ChEBI" id="CHEBI:29985"/>
        <dbReference type="ChEBI" id="CHEBI:57524"/>
        <dbReference type="EC" id="2.6.1.52"/>
    </reaction>
</comment>
<dbReference type="GO" id="GO:0004648">
    <property type="term" value="F:O-phospho-L-serine:2-oxoglutarate aminotransferase activity"/>
    <property type="evidence" value="ECO:0007669"/>
    <property type="project" value="UniProtKB-UniRule"/>
</dbReference>
<protein>
    <recommendedName>
        <fullName evidence="12">Phosphoserine aminotransferase</fullName>
        <ecNumber evidence="12">2.6.1.52</ecNumber>
    </recommendedName>
    <alternativeName>
        <fullName evidence="12">Phosphohydroxythreonine aminotransferase</fullName>
        <shortName evidence="12">PSAT</shortName>
    </alternativeName>
</protein>
<gene>
    <name evidence="12 14" type="primary">serC</name>
    <name evidence="14" type="ORF">HMPREF1052_0507</name>
</gene>
<comment type="caution">
    <text evidence="12">Lacks conserved residue(s) required for the propagation of feature annotation.</text>
</comment>
<evidence type="ECO:0000313" key="14">
    <source>
        <dbReference type="EMBL" id="EIJ67761.1"/>
    </source>
</evidence>
<comment type="pathway">
    <text evidence="1 12">Cofactor biosynthesis; pyridoxine 5'-phosphate biosynthesis; pyridoxine 5'-phosphate from D-erythrose 4-phosphate: step 3/5.</text>
</comment>
<dbReference type="eggNOG" id="COG1932">
    <property type="taxonomic scope" value="Bacteria"/>
</dbReference>
<comment type="cofactor">
    <cofactor evidence="12">
        <name>pyridoxal 5'-phosphate</name>
        <dbReference type="ChEBI" id="CHEBI:597326"/>
    </cofactor>
    <text evidence="12">Binds 1 pyridoxal phosphate per subunit.</text>
</comment>
<dbReference type="InterPro" id="IPR015424">
    <property type="entry name" value="PyrdxlP-dep_Trfase"/>
</dbReference>
<dbReference type="FunFam" id="3.40.640.10:FF:000010">
    <property type="entry name" value="Phosphoserine aminotransferase"/>
    <property type="match status" value="1"/>
</dbReference>
<keyword evidence="5 12" id="KW-0028">Amino-acid biosynthesis</keyword>
<evidence type="ECO:0000256" key="8">
    <source>
        <dbReference type="ARBA" id="ARBA00023096"/>
    </source>
</evidence>
<dbReference type="PIRSF" id="PIRSF000525">
    <property type="entry name" value="SerC"/>
    <property type="match status" value="1"/>
</dbReference>
<dbReference type="UniPathway" id="UPA00135">
    <property type="reaction ID" value="UER00197"/>
</dbReference>
<dbReference type="UniPathway" id="UPA00244">
    <property type="reaction ID" value="UER00311"/>
</dbReference>
<comment type="similarity">
    <text evidence="3 12">Belongs to the class-V pyridoxal-phosphate-dependent aminotransferase family. SerC subfamily.</text>
</comment>
<comment type="function">
    <text evidence="12">Catalyzes the reversible conversion of 3-phosphohydroxypyruvate to phosphoserine and of 3-hydroxy-2-oxo-4-phosphonooxybutanoate to phosphohydroxythreonine.</text>
</comment>
<dbReference type="InterPro" id="IPR015422">
    <property type="entry name" value="PyrdxlP-dep_Trfase_small"/>
</dbReference>
<feature type="binding site" evidence="12">
    <location>
        <position position="125"/>
    </location>
    <ligand>
        <name>pyridoxal 5'-phosphate</name>
        <dbReference type="ChEBI" id="CHEBI:597326"/>
    </ligand>
</feature>
<feature type="binding site" evidence="12">
    <location>
        <begin position="99"/>
        <end position="100"/>
    </location>
    <ligand>
        <name>pyridoxal 5'-phosphate</name>
        <dbReference type="ChEBI" id="CHEBI:597326"/>
    </ligand>
</feature>
<dbReference type="AlphaFoldDB" id="I3D7R8"/>
<dbReference type="GO" id="GO:0006564">
    <property type="term" value="P:L-serine biosynthetic process"/>
    <property type="evidence" value="ECO:0007669"/>
    <property type="project" value="UniProtKB-UniRule"/>
</dbReference>
<feature type="modified residue" description="N6-(pyridoxal phosphate)lysine" evidence="12">
    <location>
        <position position="220"/>
    </location>
</feature>
<name>I3D7R8_9PAST</name>
<dbReference type="EMBL" id="AJSX01000041">
    <property type="protein sequence ID" value="EIJ67761.1"/>
    <property type="molecule type" value="Genomic_DNA"/>
</dbReference>
<dbReference type="PANTHER" id="PTHR43247:SF1">
    <property type="entry name" value="PHOSPHOSERINE AMINOTRANSFERASE"/>
    <property type="match status" value="1"/>
</dbReference>
<comment type="catalytic activity">
    <reaction evidence="10 12">
        <text>4-(phosphooxy)-L-threonine + 2-oxoglutarate = (R)-3-hydroxy-2-oxo-4-phosphooxybutanoate + L-glutamate</text>
        <dbReference type="Rhea" id="RHEA:16573"/>
        <dbReference type="ChEBI" id="CHEBI:16810"/>
        <dbReference type="ChEBI" id="CHEBI:29985"/>
        <dbReference type="ChEBI" id="CHEBI:58452"/>
        <dbReference type="ChEBI" id="CHEBI:58538"/>
        <dbReference type="EC" id="2.6.1.52"/>
    </reaction>
</comment>
<dbReference type="NCBIfam" id="NF003764">
    <property type="entry name" value="PRK05355.1"/>
    <property type="match status" value="1"/>
</dbReference>
<keyword evidence="12" id="KW-0963">Cytoplasm</keyword>
<dbReference type="EC" id="2.6.1.52" evidence="12"/>
<dbReference type="Pfam" id="PF00266">
    <property type="entry name" value="Aminotran_5"/>
    <property type="match status" value="1"/>
</dbReference>
<dbReference type="PATRIC" id="fig|1095749.3.peg.1807"/>
<keyword evidence="6 12" id="KW-0808">Transferase</keyword>
<dbReference type="Gene3D" id="3.40.640.10">
    <property type="entry name" value="Type I PLP-dependent aspartate aminotransferase-like (Major domain)"/>
    <property type="match status" value="1"/>
</dbReference>
<dbReference type="GO" id="GO:0030170">
    <property type="term" value="F:pyridoxal phosphate binding"/>
    <property type="evidence" value="ECO:0007669"/>
    <property type="project" value="UniProtKB-UniRule"/>
</dbReference>
<evidence type="ECO:0000256" key="7">
    <source>
        <dbReference type="ARBA" id="ARBA00022898"/>
    </source>
</evidence>
<dbReference type="InterPro" id="IPR000192">
    <property type="entry name" value="Aminotrans_V_dom"/>
</dbReference>